<dbReference type="Gene3D" id="3.40.1190.20">
    <property type="match status" value="1"/>
</dbReference>
<dbReference type="InterPro" id="IPR011611">
    <property type="entry name" value="PfkB_dom"/>
</dbReference>
<feature type="domain" description="Carbohydrate kinase PfkB" evidence="1">
    <location>
        <begin position="221"/>
        <end position="305"/>
    </location>
</feature>
<keyword evidence="2" id="KW-0808">Transferase</keyword>
<dbReference type="GO" id="GO:0016301">
    <property type="term" value="F:kinase activity"/>
    <property type="evidence" value="ECO:0007669"/>
    <property type="project" value="UniProtKB-KW"/>
</dbReference>
<dbReference type="InterPro" id="IPR029056">
    <property type="entry name" value="Ribokinase-like"/>
</dbReference>
<reference evidence="2 3" key="1">
    <citation type="journal article" date="2020" name="Front. Microbiol.">
        <title>Design of Bacterial Strain-Specific qPCR Assays Using NGS Data and Publicly Available Resources and Its Application to Track Biocontrol Strains.</title>
        <authorList>
            <person name="Hernandez I."/>
            <person name="Sant C."/>
            <person name="Martinez R."/>
            <person name="Fernandez C."/>
        </authorList>
    </citation>
    <scope>NUCLEOTIDE SEQUENCE [LARGE SCALE GENOMIC DNA]</scope>
    <source>
        <strain evidence="2 3">B24</strain>
    </source>
</reference>
<dbReference type="EMBL" id="CP043732">
    <property type="protein sequence ID" value="QMU98402.1"/>
    <property type="molecule type" value="Genomic_DNA"/>
</dbReference>
<protein>
    <submittedName>
        <fullName evidence="2">Carbohydrate kinase family protein</fullName>
    </submittedName>
</protein>
<dbReference type="SUPFAM" id="SSF53613">
    <property type="entry name" value="Ribokinase-like"/>
    <property type="match status" value="1"/>
</dbReference>
<dbReference type="PANTHER" id="PTHR47098:SF2">
    <property type="entry name" value="PROTEIN MAK32"/>
    <property type="match status" value="1"/>
</dbReference>
<dbReference type="Pfam" id="PF00294">
    <property type="entry name" value="PfkB"/>
    <property type="match status" value="1"/>
</dbReference>
<evidence type="ECO:0000259" key="1">
    <source>
        <dbReference type="Pfam" id="PF00294"/>
    </source>
</evidence>
<accession>A0A7D8AIP9</accession>
<name>A0A7D8AIP9_9MICO</name>
<sequence length="336" mass="34936">MKERPVQAASPVHIVGGFTIDAIIRADGSWVTGQLGGNALWAAAGVAALAHGCPVAHAVVGDDYPADALADISAHGVDVTAVQRRTQQRNARVTFEYLTDGSRSQPAPAGAVAVLPHAVQPEFADTTRDTSLTLASLPDAGTVRTAAGRGGAWHLGLLPGARFGELVAALRGGGASSIQADCPARFELRRDGDAVLRTHLRDLDVFLPSSSDTDVFAPGIPHRDLISRFHDYGAPVVVLKRSEHGAIVSDAHTGEAWSIPALPVGEHLDATGAGDVFCGVFAHVRTTGAALVEAAVEATVAASRALHVASPLALTRPDEERWLADCARIREGVTPL</sequence>
<keyword evidence="2" id="KW-0418">Kinase</keyword>
<proteinExistence type="predicted"/>
<gene>
    <name evidence="2" type="ORF">FVO59_15360</name>
</gene>
<evidence type="ECO:0000313" key="2">
    <source>
        <dbReference type="EMBL" id="QMU98402.1"/>
    </source>
</evidence>
<dbReference type="Proteomes" id="UP000515708">
    <property type="component" value="Chromosome"/>
</dbReference>
<dbReference type="PANTHER" id="PTHR47098">
    <property type="entry name" value="PROTEIN MAK32"/>
    <property type="match status" value="1"/>
</dbReference>
<evidence type="ECO:0000313" key="3">
    <source>
        <dbReference type="Proteomes" id="UP000515708"/>
    </source>
</evidence>
<dbReference type="AlphaFoldDB" id="A0A7D8AIP9"/>
<organism evidence="2 3">
    <name type="scientific">Microbacterium esteraromaticum</name>
    <dbReference type="NCBI Taxonomy" id="57043"/>
    <lineage>
        <taxon>Bacteria</taxon>
        <taxon>Bacillati</taxon>
        <taxon>Actinomycetota</taxon>
        <taxon>Actinomycetes</taxon>
        <taxon>Micrococcales</taxon>
        <taxon>Microbacteriaceae</taxon>
        <taxon>Microbacterium</taxon>
    </lineage>
</organism>